<evidence type="ECO:0000256" key="1">
    <source>
        <dbReference type="ARBA" id="ARBA00004117"/>
    </source>
</evidence>
<name>A0AAN1WKH3_9GAMM</name>
<comment type="similarity">
    <text evidence="2 6">Belongs to the flagella basal body rod proteins family.</text>
</comment>
<organism evidence="8 9">
    <name type="scientific">Marinagarivorans cellulosilyticus</name>
    <dbReference type="NCBI Taxonomy" id="2721545"/>
    <lineage>
        <taxon>Bacteria</taxon>
        <taxon>Pseudomonadati</taxon>
        <taxon>Pseudomonadota</taxon>
        <taxon>Gammaproteobacteria</taxon>
        <taxon>Cellvibrionales</taxon>
        <taxon>Cellvibrionaceae</taxon>
        <taxon>Marinagarivorans</taxon>
    </lineage>
</organism>
<comment type="subcellular location">
    <subcellularLocation>
        <location evidence="1 6">Bacterial flagellum basal body</location>
    </subcellularLocation>
</comment>
<keyword evidence="8" id="KW-0282">Flagellum</keyword>
<evidence type="ECO:0000313" key="8">
    <source>
        <dbReference type="EMBL" id="BCD99306.1"/>
    </source>
</evidence>
<dbReference type="EMBL" id="AP023086">
    <property type="protein sequence ID" value="BCD99306.1"/>
    <property type="molecule type" value="Genomic_DNA"/>
</dbReference>
<dbReference type="KEGG" id="marq:MARGE09_P3507"/>
<dbReference type="InterPro" id="IPR006300">
    <property type="entry name" value="FlgB"/>
</dbReference>
<keyword evidence="8" id="KW-0966">Cell projection</keyword>
<comment type="function">
    <text evidence="5 6">Structural component of flagellum, the bacterial motility apparatus. Part of the rod structure of flagellar basal body.</text>
</comment>
<protein>
    <recommendedName>
        <fullName evidence="3 6">Flagellar basal body rod protein FlgB</fullName>
    </recommendedName>
</protein>
<evidence type="ECO:0000256" key="5">
    <source>
        <dbReference type="ARBA" id="ARBA00024934"/>
    </source>
</evidence>
<sequence length="135" mass="14730">MAISFKDTTGIYESALSLRSKRSEVLAGNLANADTPNYKARDFDFHSALNASMATPNASGGHMRVTHQNHYQMNGGSPLGGELEYRIPTQPSIDGNTVEEQVEHAAFMENTLEHQAAFTMLNSRFKGLKAAIKGE</sequence>
<keyword evidence="9" id="KW-1185">Reference proteome</keyword>
<dbReference type="AlphaFoldDB" id="A0AAN1WKH3"/>
<evidence type="ECO:0000259" key="7">
    <source>
        <dbReference type="Pfam" id="PF00460"/>
    </source>
</evidence>
<feature type="domain" description="Flagellar basal body rod protein N-terminal" evidence="7">
    <location>
        <begin position="13"/>
        <end position="39"/>
    </location>
</feature>
<accession>A0AAN1WKH3</accession>
<dbReference type="Proteomes" id="UP001320119">
    <property type="component" value="Chromosome"/>
</dbReference>
<dbReference type="PANTHER" id="PTHR30435:SF12">
    <property type="entry name" value="FLAGELLAR BASAL BODY ROD PROTEIN FLGB"/>
    <property type="match status" value="1"/>
</dbReference>
<gene>
    <name evidence="8" type="ORF">MARGE09_P3507</name>
</gene>
<dbReference type="Pfam" id="PF00460">
    <property type="entry name" value="Flg_bb_rod"/>
    <property type="match status" value="1"/>
</dbReference>
<evidence type="ECO:0000256" key="6">
    <source>
        <dbReference type="PIRNR" id="PIRNR002889"/>
    </source>
</evidence>
<keyword evidence="4 6" id="KW-0975">Bacterial flagellum</keyword>
<dbReference type="GO" id="GO:0071978">
    <property type="term" value="P:bacterial-type flagellum-dependent swarming motility"/>
    <property type="evidence" value="ECO:0007669"/>
    <property type="project" value="TreeGrafter"/>
</dbReference>
<dbReference type="RefSeq" id="WP_236984463.1">
    <property type="nucleotide sequence ID" value="NZ_AP023086.1"/>
</dbReference>
<dbReference type="PIRSF" id="PIRSF002889">
    <property type="entry name" value="Rod_FlgB"/>
    <property type="match status" value="1"/>
</dbReference>
<evidence type="ECO:0000256" key="2">
    <source>
        <dbReference type="ARBA" id="ARBA00009677"/>
    </source>
</evidence>
<comment type="subunit">
    <text evidence="6">The basal body constitutes a major portion of the flagellar organelle and consists of a number of rings mounted on a central rod.</text>
</comment>
<dbReference type="PANTHER" id="PTHR30435">
    <property type="entry name" value="FLAGELLAR PROTEIN"/>
    <property type="match status" value="1"/>
</dbReference>
<proteinExistence type="inferred from homology"/>
<evidence type="ECO:0000256" key="4">
    <source>
        <dbReference type="ARBA" id="ARBA00023143"/>
    </source>
</evidence>
<dbReference type="NCBIfam" id="TIGR01396">
    <property type="entry name" value="FlgB"/>
    <property type="match status" value="1"/>
</dbReference>
<dbReference type="InterPro" id="IPR001444">
    <property type="entry name" value="Flag_bb_rod_N"/>
</dbReference>
<evidence type="ECO:0000313" key="9">
    <source>
        <dbReference type="Proteomes" id="UP001320119"/>
    </source>
</evidence>
<dbReference type="GO" id="GO:0030694">
    <property type="term" value="C:bacterial-type flagellum basal body, rod"/>
    <property type="evidence" value="ECO:0007669"/>
    <property type="project" value="InterPro"/>
</dbReference>
<evidence type="ECO:0000256" key="3">
    <source>
        <dbReference type="ARBA" id="ARBA00014376"/>
    </source>
</evidence>
<reference evidence="8 9" key="1">
    <citation type="journal article" date="2022" name="IScience">
        <title>An ultrasensitive nanofiber-based assay for enzymatic hydrolysis and deep-sea microbial degradation of cellulose.</title>
        <authorList>
            <person name="Tsudome M."/>
            <person name="Tachioka M."/>
            <person name="Miyazaki M."/>
            <person name="Uchimura K."/>
            <person name="Tsuda M."/>
            <person name="Takaki Y."/>
            <person name="Deguchi S."/>
        </authorList>
    </citation>
    <scope>NUCLEOTIDE SEQUENCE [LARGE SCALE GENOMIC DNA]</scope>
    <source>
        <strain evidence="8 9">GE09</strain>
    </source>
</reference>
<keyword evidence="8" id="KW-0969">Cilium</keyword>